<keyword evidence="3" id="KW-0804">Transcription</keyword>
<keyword evidence="1" id="KW-0805">Transcription regulation</keyword>
<evidence type="ECO:0000313" key="6">
    <source>
        <dbReference type="Proteomes" id="UP000186040"/>
    </source>
</evidence>
<dbReference type="PANTHER" id="PTHR43132:SF8">
    <property type="entry name" value="HTH-TYPE TRANSCRIPTIONAL REGULATOR KMTR"/>
    <property type="match status" value="1"/>
</dbReference>
<gene>
    <name evidence="5" type="ORF">BJP25_24245</name>
</gene>
<dbReference type="SMART" id="SM00418">
    <property type="entry name" value="HTH_ARSR"/>
    <property type="match status" value="1"/>
</dbReference>
<dbReference type="SUPFAM" id="SSF46785">
    <property type="entry name" value="Winged helix' DNA-binding domain"/>
    <property type="match status" value="1"/>
</dbReference>
<dbReference type="AlphaFoldDB" id="A0A1Q9LIR6"/>
<dbReference type="InterPro" id="IPR036390">
    <property type="entry name" value="WH_DNA-bd_sf"/>
</dbReference>
<keyword evidence="2" id="KW-0238">DNA-binding</keyword>
<comment type="caution">
    <text evidence="5">The sequence shown here is derived from an EMBL/GenBank/DDBJ whole genome shotgun (WGS) entry which is preliminary data.</text>
</comment>
<name>A0A1Q9LIR6_9PSEU</name>
<evidence type="ECO:0000313" key="5">
    <source>
        <dbReference type="EMBL" id="OLR91941.1"/>
    </source>
</evidence>
<dbReference type="Proteomes" id="UP000186040">
    <property type="component" value="Unassembled WGS sequence"/>
</dbReference>
<reference evidence="5 6" key="1">
    <citation type="submission" date="2016-10" db="EMBL/GenBank/DDBJ databases">
        <title>The Draft Genome Sequence of Actinokineospora bangkokensis 44EHWT reveals the biosynthetic pathway of antifungal compounds Thailandins with unusual extender unit butylmalonyl-CoA.</title>
        <authorList>
            <person name="Greule A."/>
            <person name="Intra B."/>
            <person name="Flemming S."/>
            <person name="Rommel M.G."/>
            <person name="Panbangred W."/>
            <person name="Bechthold A."/>
        </authorList>
    </citation>
    <scope>NUCLEOTIDE SEQUENCE [LARGE SCALE GENOMIC DNA]</scope>
    <source>
        <strain evidence="5 6">44EHW</strain>
    </source>
</reference>
<accession>A0A1Q9LIR6</accession>
<dbReference type="PANTHER" id="PTHR43132">
    <property type="entry name" value="ARSENICAL RESISTANCE OPERON REPRESSOR ARSR-RELATED"/>
    <property type="match status" value="1"/>
</dbReference>
<evidence type="ECO:0000256" key="2">
    <source>
        <dbReference type="ARBA" id="ARBA00023125"/>
    </source>
</evidence>
<dbReference type="Gene3D" id="1.10.10.10">
    <property type="entry name" value="Winged helix-like DNA-binding domain superfamily/Winged helix DNA-binding domain"/>
    <property type="match status" value="1"/>
</dbReference>
<protein>
    <recommendedName>
        <fullName evidence="4">HTH arsR-type domain-containing protein</fullName>
    </recommendedName>
</protein>
<dbReference type="GO" id="GO:0003700">
    <property type="term" value="F:DNA-binding transcription factor activity"/>
    <property type="evidence" value="ECO:0007669"/>
    <property type="project" value="InterPro"/>
</dbReference>
<evidence type="ECO:0000259" key="4">
    <source>
        <dbReference type="SMART" id="SM00418"/>
    </source>
</evidence>
<evidence type="ECO:0000256" key="1">
    <source>
        <dbReference type="ARBA" id="ARBA00023015"/>
    </source>
</evidence>
<dbReference type="STRING" id="1193682.BJP25_24245"/>
<evidence type="ECO:0000256" key="3">
    <source>
        <dbReference type="ARBA" id="ARBA00023163"/>
    </source>
</evidence>
<dbReference type="GO" id="GO:0003677">
    <property type="term" value="F:DNA binding"/>
    <property type="evidence" value="ECO:0007669"/>
    <property type="project" value="UniProtKB-KW"/>
</dbReference>
<dbReference type="EMBL" id="MKQR01000018">
    <property type="protein sequence ID" value="OLR91941.1"/>
    <property type="molecule type" value="Genomic_DNA"/>
</dbReference>
<dbReference type="InterPro" id="IPR051011">
    <property type="entry name" value="Metal_resp_trans_reg"/>
</dbReference>
<proteinExistence type="predicted"/>
<organism evidence="5 6">
    <name type="scientific">Actinokineospora bangkokensis</name>
    <dbReference type="NCBI Taxonomy" id="1193682"/>
    <lineage>
        <taxon>Bacteria</taxon>
        <taxon>Bacillati</taxon>
        <taxon>Actinomycetota</taxon>
        <taxon>Actinomycetes</taxon>
        <taxon>Pseudonocardiales</taxon>
        <taxon>Pseudonocardiaceae</taxon>
        <taxon>Actinokineospora</taxon>
    </lineage>
</organism>
<dbReference type="InterPro" id="IPR036388">
    <property type="entry name" value="WH-like_DNA-bd_sf"/>
</dbReference>
<dbReference type="RefSeq" id="WP_075976347.1">
    <property type="nucleotide sequence ID" value="NZ_MKQR01000018.1"/>
</dbReference>
<keyword evidence="6" id="KW-1185">Reference proteome</keyword>
<sequence>MIHFTADDLARTQLRPTLGPLSEAVFAIGLLQQRGGRVHHHLRDRLARSRQGARLAAACPPVDDLGPEQLHQVVTGATGGRGAQGERVALGARTLWGAAIAPHWRRISNHLTAEADWRGRVAVRDGVERLLSALHPRATWDGTVLSVEGCPPGELHLGGRGVIVAPSVFLAPRPAAALDPGAGTGTPALVFATPPAAGARLLEPVRATEPAALGALVGQTRAAVLRELVDPCFNNELAVRLGISSASASQHAAVLRQSGLISTRRVRNHVLHSVTPLGRALLGQESDGAVALLV</sequence>
<dbReference type="InterPro" id="IPR001845">
    <property type="entry name" value="HTH_ArsR_DNA-bd_dom"/>
</dbReference>
<dbReference type="OrthoDB" id="3808065at2"/>
<feature type="domain" description="HTH arsR-type" evidence="4">
    <location>
        <begin position="211"/>
        <end position="287"/>
    </location>
</feature>